<keyword evidence="4" id="KW-0067">ATP-binding</keyword>
<dbReference type="InterPro" id="IPR006195">
    <property type="entry name" value="aa-tRNA-synth_II"/>
</dbReference>
<dbReference type="PROSITE" id="PS50862">
    <property type="entry name" value="AA_TRNA_LIGASE_II"/>
    <property type="match status" value="1"/>
</dbReference>
<evidence type="ECO:0000313" key="8">
    <source>
        <dbReference type="Proteomes" id="UP000262073"/>
    </source>
</evidence>
<gene>
    <name evidence="7" type="ORF">D0Y50_02590</name>
</gene>
<name>A0A346NIJ3_9ALTE</name>
<dbReference type="OrthoDB" id="9802326at2"/>
<dbReference type="KEGG" id="salm:D0Y50_02590"/>
<comment type="subunit">
    <text evidence="1">Homodimer.</text>
</comment>
<dbReference type="FunFam" id="3.30.930.10:FF:000017">
    <property type="entry name" value="Elongation factor P--(R)-beta-lysine ligase"/>
    <property type="match status" value="1"/>
</dbReference>
<reference evidence="7 8" key="1">
    <citation type="submission" date="2018-08" db="EMBL/GenBank/DDBJ databases">
        <title>Salinimonas sediminis sp. nov., a piezophilic bacterium isolated from a deep-sea sediment sample from the New Britain Trench.</title>
        <authorList>
            <person name="Cao J."/>
        </authorList>
    </citation>
    <scope>NUCLEOTIDE SEQUENCE [LARGE SCALE GENOMIC DNA]</scope>
    <source>
        <strain evidence="7 8">N102</strain>
    </source>
</reference>
<dbReference type="GO" id="GO:0005524">
    <property type="term" value="F:ATP binding"/>
    <property type="evidence" value="ECO:0007669"/>
    <property type="project" value="UniProtKB-KW"/>
</dbReference>
<keyword evidence="8" id="KW-1185">Reference proteome</keyword>
<evidence type="ECO:0000256" key="5">
    <source>
        <dbReference type="ARBA" id="ARBA00052794"/>
    </source>
</evidence>
<evidence type="ECO:0000256" key="2">
    <source>
        <dbReference type="ARBA" id="ARBA00022598"/>
    </source>
</evidence>
<evidence type="ECO:0000259" key="6">
    <source>
        <dbReference type="PROSITE" id="PS50862"/>
    </source>
</evidence>
<keyword evidence="7" id="KW-0251">Elongation factor</keyword>
<evidence type="ECO:0000256" key="3">
    <source>
        <dbReference type="ARBA" id="ARBA00022741"/>
    </source>
</evidence>
<dbReference type="PANTHER" id="PTHR42918">
    <property type="entry name" value="LYSYL-TRNA SYNTHETASE"/>
    <property type="match status" value="1"/>
</dbReference>
<dbReference type="GO" id="GO:0000049">
    <property type="term" value="F:tRNA binding"/>
    <property type="evidence" value="ECO:0007669"/>
    <property type="project" value="TreeGrafter"/>
</dbReference>
<dbReference type="InterPro" id="IPR004525">
    <property type="entry name" value="EpmA"/>
</dbReference>
<dbReference type="InterPro" id="IPR045864">
    <property type="entry name" value="aa-tRNA-synth_II/BPL/LPL"/>
</dbReference>
<dbReference type="Pfam" id="PF00152">
    <property type="entry name" value="tRNA-synt_2"/>
    <property type="match status" value="1"/>
</dbReference>
<organism evidence="7 8">
    <name type="scientific">Salinimonas sediminis</name>
    <dbReference type="NCBI Taxonomy" id="2303538"/>
    <lineage>
        <taxon>Bacteria</taxon>
        <taxon>Pseudomonadati</taxon>
        <taxon>Pseudomonadota</taxon>
        <taxon>Gammaproteobacteria</taxon>
        <taxon>Alteromonadales</taxon>
        <taxon>Alteromonadaceae</taxon>
        <taxon>Alteromonas/Salinimonas group</taxon>
        <taxon>Salinimonas</taxon>
    </lineage>
</organism>
<dbReference type="GO" id="GO:0004824">
    <property type="term" value="F:lysine-tRNA ligase activity"/>
    <property type="evidence" value="ECO:0007669"/>
    <property type="project" value="InterPro"/>
</dbReference>
<dbReference type="Gene3D" id="3.30.930.10">
    <property type="entry name" value="Bira Bifunctional Protein, Domain 2"/>
    <property type="match status" value="1"/>
</dbReference>
<dbReference type="PANTHER" id="PTHR42918:SF6">
    <property type="entry name" value="ELONGATION FACTOR P--(R)-BETA-LYSINE LIGASE"/>
    <property type="match status" value="1"/>
</dbReference>
<keyword evidence="2 7" id="KW-0436">Ligase</keyword>
<dbReference type="AlphaFoldDB" id="A0A346NIJ3"/>
<proteinExistence type="predicted"/>
<dbReference type="NCBIfam" id="TIGR00462">
    <property type="entry name" value="genX"/>
    <property type="match status" value="1"/>
</dbReference>
<protein>
    <submittedName>
        <fullName evidence="7">Elongation factor P--(R)-beta-lysine ligase</fullName>
    </submittedName>
</protein>
<evidence type="ECO:0000256" key="4">
    <source>
        <dbReference type="ARBA" id="ARBA00022840"/>
    </source>
</evidence>
<dbReference type="NCBIfam" id="NF006828">
    <property type="entry name" value="PRK09350.1"/>
    <property type="match status" value="1"/>
</dbReference>
<dbReference type="EMBL" id="CP031769">
    <property type="protein sequence ID" value="AXR05350.1"/>
    <property type="molecule type" value="Genomic_DNA"/>
</dbReference>
<evidence type="ECO:0000256" key="1">
    <source>
        <dbReference type="ARBA" id="ARBA00011738"/>
    </source>
</evidence>
<dbReference type="InterPro" id="IPR004364">
    <property type="entry name" value="Aa-tRNA-synt_II"/>
</dbReference>
<dbReference type="SUPFAM" id="SSF55681">
    <property type="entry name" value="Class II aaRS and biotin synthetases"/>
    <property type="match status" value="1"/>
</dbReference>
<sequence length="321" mass="36217">MQWQPTTSHQQRLARANLLHQIRDFFYTRQVLEVDTPLLSRGTVTDVHLAAFATRFNHDSSGQPQDLYLQTSPEFAMKRLLCAGSGPIYQICKAFRHEGAGRWHNPEFTMLEWYRTGFDHVQLMHEVDALLQHTLDTEPGEYISYQQAMIRWAGLDPLACHKPALLEALTTHHIDIDEPDSLTVDGLLQLVFSLVVESKIGQQVPCFVHGFPASQAALARLNLQDPRTADRFEVYYRGAELANGFYELSAPREQRQRFIQDNALRLTAGYPEMPIDEHFLAALEAGLPDCAGVALGIDRLLMLKTGASCITEVLNFGIDRA</sequence>
<keyword evidence="3" id="KW-0547">Nucleotide-binding</keyword>
<accession>A0A346NIJ3</accession>
<comment type="catalytic activity">
    <reaction evidence="5">
        <text>D-beta-lysine + L-lysyl-[protein] + ATP = N(6)-((3R)-3,6-diaminohexanoyl)-L-lysyl-[protein] + AMP + diphosphate + H(+)</text>
        <dbReference type="Rhea" id="RHEA:83435"/>
        <dbReference type="Rhea" id="RHEA-COMP:9752"/>
        <dbReference type="Rhea" id="RHEA-COMP:20131"/>
        <dbReference type="ChEBI" id="CHEBI:15378"/>
        <dbReference type="ChEBI" id="CHEBI:29969"/>
        <dbReference type="ChEBI" id="CHEBI:30616"/>
        <dbReference type="ChEBI" id="CHEBI:33019"/>
        <dbReference type="ChEBI" id="CHEBI:84138"/>
        <dbReference type="ChEBI" id="CHEBI:156053"/>
        <dbReference type="ChEBI" id="CHEBI:456215"/>
    </reaction>
    <physiologicalReaction direction="left-to-right" evidence="5">
        <dbReference type="Rhea" id="RHEA:83436"/>
    </physiologicalReaction>
</comment>
<dbReference type="Proteomes" id="UP000262073">
    <property type="component" value="Chromosome"/>
</dbReference>
<evidence type="ECO:0000313" key="7">
    <source>
        <dbReference type="EMBL" id="AXR05350.1"/>
    </source>
</evidence>
<dbReference type="GO" id="GO:0006430">
    <property type="term" value="P:lysyl-tRNA aminoacylation"/>
    <property type="evidence" value="ECO:0007669"/>
    <property type="project" value="InterPro"/>
</dbReference>
<dbReference type="GO" id="GO:0005829">
    <property type="term" value="C:cytosol"/>
    <property type="evidence" value="ECO:0007669"/>
    <property type="project" value="TreeGrafter"/>
</dbReference>
<dbReference type="GO" id="GO:0003746">
    <property type="term" value="F:translation elongation factor activity"/>
    <property type="evidence" value="ECO:0007669"/>
    <property type="project" value="UniProtKB-KW"/>
</dbReference>
<keyword evidence="7" id="KW-0648">Protein biosynthesis</keyword>
<feature type="domain" description="Aminoacyl-transfer RNA synthetases class-II family profile" evidence="6">
    <location>
        <begin position="15"/>
        <end position="321"/>
    </location>
</feature>